<keyword evidence="2" id="KW-1185">Reference proteome</keyword>
<dbReference type="Proteomes" id="UP001153269">
    <property type="component" value="Unassembled WGS sequence"/>
</dbReference>
<name>A0A9N7UVD4_PLEPL</name>
<proteinExistence type="predicted"/>
<accession>A0A9N7UVD4</accession>
<comment type="caution">
    <text evidence="1">The sequence shown here is derived from an EMBL/GenBank/DDBJ whole genome shotgun (WGS) entry which is preliminary data.</text>
</comment>
<protein>
    <submittedName>
        <fullName evidence="1">Uncharacterized protein</fullName>
    </submittedName>
</protein>
<sequence>MAKCPEPSLVTRLADKGRTWGIGPSLFAQRMVQSPSGPCRPDMYLAFGGLPSMQRTAMQSDQSAERRNTKTKEGSMLKMRERGDVLIAMELSILRTMGKRVDVVRSHRYFVLHFAPLPVEASNERRMNSWFQCGHTFYRRTPLTPSRVEIPAIPTYD</sequence>
<evidence type="ECO:0000313" key="2">
    <source>
        <dbReference type="Proteomes" id="UP001153269"/>
    </source>
</evidence>
<dbReference type="EMBL" id="CADEAL010002223">
    <property type="protein sequence ID" value="CAB1438923.1"/>
    <property type="molecule type" value="Genomic_DNA"/>
</dbReference>
<reference evidence="1" key="1">
    <citation type="submission" date="2020-03" db="EMBL/GenBank/DDBJ databases">
        <authorList>
            <person name="Weist P."/>
        </authorList>
    </citation>
    <scope>NUCLEOTIDE SEQUENCE</scope>
</reference>
<evidence type="ECO:0000313" key="1">
    <source>
        <dbReference type="EMBL" id="CAB1438923.1"/>
    </source>
</evidence>
<dbReference type="AlphaFoldDB" id="A0A9N7UVD4"/>
<gene>
    <name evidence="1" type="ORF">PLEPLA_LOCUS26783</name>
</gene>
<organism evidence="1 2">
    <name type="scientific">Pleuronectes platessa</name>
    <name type="common">European plaice</name>
    <dbReference type="NCBI Taxonomy" id="8262"/>
    <lineage>
        <taxon>Eukaryota</taxon>
        <taxon>Metazoa</taxon>
        <taxon>Chordata</taxon>
        <taxon>Craniata</taxon>
        <taxon>Vertebrata</taxon>
        <taxon>Euteleostomi</taxon>
        <taxon>Actinopterygii</taxon>
        <taxon>Neopterygii</taxon>
        <taxon>Teleostei</taxon>
        <taxon>Neoteleostei</taxon>
        <taxon>Acanthomorphata</taxon>
        <taxon>Carangaria</taxon>
        <taxon>Pleuronectiformes</taxon>
        <taxon>Pleuronectoidei</taxon>
        <taxon>Pleuronectidae</taxon>
        <taxon>Pleuronectes</taxon>
    </lineage>
</organism>